<evidence type="ECO:0000313" key="4">
    <source>
        <dbReference type="Proteomes" id="UP000014500"/>
    </source>
</evidence>
<dbReference type="GO" id="GO:0005634">
    <property type="term" value="C:nucleus"/>
    <property type="evidence" value="ECO:0007669"/>
    <property type="project" value="UniProtKB-SubCell"/>
</dbReference>
<dbReference type="EnsemblMetazoa" id="SMAR002034-RA">
    <property type="protein sequence ID" value="SMAR002034-PA"/>
    <property type="gene ID" value="SMAR002034"/>
</dbReference>
<evidence type="ECO:0000256" key="1">
    <source>
        <dbReference type="ARBA" id="ARBA00004123"/>
    </source>
</evidence>
<reference evidence="3" key="2">
    <citation type="submission" date="2015-02" db="UniProtKB">
        <authorList>
            <consortium name="EnsemblMetazoa"/>
        </authorList>
    </citation>
    <scope>IDENTIFICATION</scope>
</reference>
<dbReference type="AlphaFoldDB" id="T1IM40"/>
<name>T1IM40_STRMM</name>
<dbReference type="HOGENOM" id="CLU_033666_11_0_1"/>
<comment type="subcellular location">
    <subcellularLocation>
        <location evidence="1">Nucleus</location>
    </subcellularLocation>
</comment>
<dbReference type="Proteomes" id="UP000014500">
    <property type="component" value="Unassembled WGS sequence"/>
</dbReference>
<dbReference type="PANTHER" id="PTHR47326:SF1">
    <property type="entry name" value="HTH PSQ-TYPE DOMAIN-CONTAINING PROTEIN"/>
    <property type="match status" value="1"/>
</dbReference>
<dbReference type="PANTHER" id="PTHR47326">
    <property type="entry name" value="TRANSPOSABLE ELEMENT TC3 TRANSPOSASE-LIKE PROTEIN"/>
    <property type="match status" value="1"/>
</dbReference>
<dbReference type="Gene3D" id="3.30.420.10">
    <property type="entry name" value="Ribonuclease H-like superfamily/Ribonuclease H"/>
    <property type="match status" value="1"/>
</dbReference>
<feature type="domain" description="DUF4817" evidence="2">
    <location>
        <begin position="21"/>
        <end position="58"/>
    </location>
</feature>
<dbReference type="GO" id="GO:0003676">
    <property type="term" value="F:nucleic acid binding"/>
    <property type="evidence" value="ECO:0007669"/>
    <property type="project" value="InterPro"/>
</dbReference>
<dbReference type="SUPFAM" id="SSF46689">
    <property type="entry name" value="Homeodomain-like"/>
    <property type="match status" value="1"/>
</dbReference>
<evidence type="ECO:0000259" key="2">
    <source>
        <dbReference type="Pfam" id="PF16087"/>
    </source>
</evidence>
<dbReference type="PhylomeDB" id="T1IM40"/>
<organism evidence="3 4">
    <name type="scientific">Strigamia maritima</name>
    <name type="common">European centipede</name>
    <name type="synonym">Geophilus maritimus</name>
    <dbReference type="NCBI Taxonomy" id="126957"/>
    <lineage>
        <taxon>Eukaryota</taxon>
        <taxon>Metazoa</taxon>
        <taxon>Ecdysozoa</taxon>
        <taxon>Arthropoda</taxon>
        <taxon>Myriapoda</taxon>
        <taxon>Chilopoda</taxon>
        <taxon>Pleurostigmophora</taxon>
        <taxon>Geophilomorpha</taxon>
        <taxon>Linotaeniidae</taxon>
        <taxon>Strigamia</taxon>
    </lineage>
</organism>
<dbReference type="InterPro" id="IPR009057">
    <property type="entry name" value="Homeodomain-like_sf"/>
</dbReference>
<dbReference type="EMBL" id="JH430967">
    <property type="status" value="NOT_ANNOTATED_CDS"/>
    <property type="molecule type" value="Genomic_DNA"/>
</dbReference>
<dbReference type="eggNOG" id="ENOG502S0B4">
    <property type="taxonomic scope" value="Eukaryota"/>
</dbReference>
<dbReference type="InterPro" id="IPR032135">
    <property type="entry name" value="DUF4817"/>
</dbReference>
<proteinExistence type="predicted"/>
<dbReference type="Pfam" id="PF16087">
    <property type="entry name" value="DUF4817"/>
    <property type="match status" value="1"/>
</dbReference>
<accession>T1IM40</accession>
<dbReference type="OMA" id="TRSIARC"/>
<sequence length="322" mass="37587">MAEHPLHELVDVVLCHSRVDGNVHAACRLYRERFPGRRQPTRKTLRRAVARFLETGNVVHRPRQGRPRTVAIEELAVMVLAAVAANLHTSIRTIEKDVGVSRSSVHRILHEHKFHPFHMHCHQALEERDFQAHMDFCNWLLCRLDDDPDFTTNILWSDEAQFSRNGIVNRHNAHYWAENNPRWLHQTTFQVNWRVNAWCGIYNTQILGPVFYNGTLNAQQYTNMILNGIVLEFTDDLLLAAYRNLWYQQDGAPPHYARTTRQHLDMMFPGHWIGQAGPPDLTPLDFFYGVISRKLCMQQNLLHLMTCKEGSEKHAITFHYKQ</sequence>
<protein>
    <recommendedName>
        <fullName evidence="2">DUF4817 domain-containing protein</fullName>
    </recommendedName>
</protein>
<reference evidence="4" key="1">
    <citation type="submission" date="2011-05" db="EMBL/GenBank/DDBJ databases">
        <authorList>
            <person name="Richards S.R."/>
            <person name="Qu J."/>
            <person name="Jiang H."/>
            <person name="Jhangiani S.N."/>
            <person name="Agravi P."/>
            <person name="Goodspeed R."/>
            <person name="Gross S."/>
            <person name="Mandapat C."/>
            <person name="Jackson L."/>
            <person name="Mathew T."/>
            <person name="Pu L."/>
            <person name="Thornton R."/>
            <person name="Saada N."/>
            <person name="Wilczek-Boney K.B."/>
            <person name="Lee S."/>
            <person name="Kovar C."/>
            <person name="Wu Y."/>
            <person name="Scherer S.E."/>
            <person name="Worley K.C."/>
            <person name="Muzny D.M."/>
            <person name="Gibbs R."/>
        </authorList>
    </citation>
    <scope>NUCLEOTIDE SEQUENCE</scope>
    <source>
        <strain evidence="4">Brora</strain>
    </source>
</reference>
<dbReference type="InterPro" id="IPR036397">
    <property type="entry name" value="RNaseH_sf"/>
</dbReference>
<keyword evidence="4" id="KW-1185">Reference proteome</keyword>
<evidence type="ECO:0000313" key="3">
    <source>
        <dbReference type="EnsemblMetazoa" id="SMAR002034-PA"/>
    </source>
</evidence>
<dbReference type="STRING" id="126957.T1IM40"/>